<dbReference type="Proteomes" id="UP000256970">
    <property type="component" value="Unassembled WGS sequence"/>
</dbReference>
<dbReference type="AlphaFoldDB" id="A0A383WAE5"/>
<organism evidence="1 2">
    <name type="scientific">Tetradesmus obliquus</name>
    <name type="common">Green alga</name>
    <name type="synonym">Acutodesmus obliquus</name>
    <dbReference type="NCBI Taxonomy" id="3088"/>
    <lineage>
        <taxon>Eukaryota</taxon>
        <taxon>Viridiplantae</taxon>
        <taxon>Chlorophyta</taxon>
        <taxon>core chlorophytes</taxon>
        <taxon>Chlorophyceae</taxon>
        <taxon>CS clade</taxon>
        <taxon>Sphaeropleales</taxon>
        <taxon>Scenedesmaceae</taxon>
        <taxon>Tetradesmus</taxon>
    </lineage>
</organism>
<keyword evidence="2" id="KW-1185">Reference proteome</keyword>
<evidence type="ECO:0000313" key="2">
    <source>
        <dbReference type="Proteomes" id="UP000256970"/>
    </source>
</evidence>
<reference evidence="1 2" key="1">
    <citation type="submission" date="2016-10" db="EMBL/GenBank/DDBJ databases">
        <authorList>
            <person name="Cai Z."/>
        </authorList>
    </citation>
    <scope>NUCLEOTIDE SEQUENCE [LARGE SCALE GENOMIC DNA]</scope>
</reference>
<evidence type="ECO:0000313" key="1">
    <source>
        <dbReference type="EMBL" id="SZX73964.1"/>
    </source>
</evidence>
<protein>
    <submittedName>
        <fullName evidence="1">Uncharacterized protein</fullName>
    </submittedName>
</protein>
<sequence>MLYGHVAATGTVLAAASASDALVMPVTPSAQNMVLAAAPNAPLLQQQQQQQQFVAMPVAAARGHIAMQHASDGHAGALQAPGSSAAAGGVLTVQPGGPLLWVVQG</sequence>
<name>A0A383WAE5_TETOB</name>
<proteinExistence type="predicted"/>
<gene>
    <name evidence="1" type="ORF">BQ4739_LOCUS14224</name>
</gene>
<dbReference type="EMBL" id="FNXT01001202">
    <property type="protein sequence ID" value="SZX73964.1"/>
    <property type="molecule type" value="Genomic_DNA"/>
</dbReference>
<accession>A0A383WAE5</accession>